<reference evidence="1 2" key="1">
    <citation type="journal article" date="2014" name="PLoS ONE">
        <title>How to Kill the Honey Bee Larva: Genomic Potential and Virulence Mechanisms of Paenibacillus larvae.</title>
        <authorList>
            <person name="Djukic M."/>
            <person name="Brzuszkiewicz E."/>
            <person name="Funfhaus A."/>
            <person name="Voss J."/>
            <person name="Gollnow K."/>
            <person name="Poppinga L."/>
            <person name="Liesegang H."/>
            <person name="Garcia-Gonzalez E."/>
            <person name="Genersch E."/>
            <person name="Daniel R."/>
        </authorList>
    </citation>
    <scope>NUCLEOTIDE SEQUENCE [LARGE SCALE GENOMIC DNA]</scope>
    <source>
        <strain evidence="1 2">DSM 25430</strain>
    </source>
</reference>
<dbReference type="HOGENOM" id="CLU_2317572_0_0_9"/>
<dbReference type="eggNOG" id="COG3711">
    <property type="taxonomic scope" value="Bacteria"/>
</dbReference>
<dbReference type="PATRIC" id="fig|697284.3.peg.2999"/>
<dbReference type="KEGG" id="plv:ERIC2_c31630"/>
<protein>
    <recommendedName>
        <fullName evidence="3">PRD domain-containing protein</fullName>
    </recommendedName>
</protein>
<dbReference type="InterPro" id="IPR036634">
    <property type="entry name" value="PRD_sf"/>
</dbReference>
<name>V9W9R5_9BACL</name>
<dbReference type="EMBL" id="CP003355">
    <property type="protein sequence ID" value="AHD06913.1"/>
    <property type="molecule type" value="Genomic_DNA"/>
</dbReference>
<dbReference type="SUPFAM" id="SSF63520">
    <property type="entry name" value="PTS-regulatory domain, PRD"/>
    <property type="match status" value="1"/>
</dbReference>
<gene>
    <name evidence="1" type="ORF">ERIC2_c31630</name>
</gene>
<sequence>MIMKGFEISQATISMFRSFLTEQSAAALVLHLQLMVHRQTFGKPYGEQNIGNLLLSDEQKQVKLEVERLFEQFGVPFTESEFNAILHYFSVEKSGDTDE</sequence>
<evidence type="ECO:0000313" key="2">
    <source>
        <dbReference type="Proteomes" id="UP000029431"/>
    </source>
</evidence>
<dbReference type="Proteomes" id="UP000029431">
    <property type="component" value="Chromosome"/>
</dbReference>
<proteinExistence type="predicted"/>
<organism evidence="1 2">
    <name type="scientific">Paenibacillus larvae subsp. larvae DSM 25430</name>
    <dbReference type="NCBI Taxonomy" id="697284"/>
    <lineage>
        <taxon>Bacteria</taxon>
        <taxon>Bacillati</taxon>
        <taxon>Bacillota</taxon>
        <taxon>Bacilli</taxon>
        <taxon>Bacillales</taxon>
        <taxon>Paenibacillaceae</taxon>
        <taxon>Paenibacillus</taxon>
    </lineage>
</organism>
<dbReference type="AlphaFoldDB" id="V9W9R5"/>
<accession>V9W9R5</accession>
<keyword evidence="2" id="KW-1185">Reference proteome</keyword>
<evidence type="ECO:0008006" key="3">
    <source>
        <dbReference type="Google" id="ProtNLM"/>
    </source>
</evidence>
<dbReference type="GO" id="GO:0006355">
    <property type="term" value="P:regulation of DNA-templated transcription"/>
    <property type="evidence" value="ECO:0007669"/>
    <property type="project" value="InterPro"/>
</dbReference>
<evidence type="ECO:0000313" key="1">
    <source>
        <dbReference type="EMBL" id="AHD06913.1"/>
    </source>
</evidence>